<evidence type="ECO:0000256" key="1">
    <source>
        <dbReference type="SAM" id="MobiDB-lite"/>
    </source>
</evidence>
<keyword evidence="3" id="KW-1185">Reference proteome</keyword>
<feature type="compositionally biased region" description="Polar residues" evidence="1">
    <location>
        <begin position="27"/>
        <end position="43"/>
    </location>
</feature>
<dbReference type="EMBL" id="QKWP01000480">
    <property type="protein sequence ID" value="RIB19346.1"/>
    <property type="molecule type" value="Genomic_DNA"/>
</dbReference>
<accession>A0A397VJJ4</accession>
<sequence length="334" mass="38643">MDNNASNNSSNNNLSPNNIVCSHEPSHNTYDSNSDSSIRTTQEIFIRMSGKKGRTQSKQAAQLSSSHNESHTRHASRSIERYNKSRNESRTRHTSRSIERIHKLGNDIRKIKNELKHLREDPKKDLSTKVLDDMYTNIIKRLFPNHLYPSQRELKETIKEYINENFSEFVRNISELLIKMKNYHGAASQNVRSSIWKESEQVAQCFRTLFEYNDNAVLWITIIARSTFSIAAVPILTNHRCAFILATDFENNGPYYESAESIRRVTKIRKREGGRPLIKNNQVINNTAFMNNELLVQSHNTEQSREVLPEMGLFQNNSAMFSQEENDDLFGVND</sequence>
<dbReference type="AlphaFoldDB" id="A0A397VJJ4"/>
<feature type="compositionally biased region" description="Polar residues" evidence="1">
    <location>
        <begin position="56"/>
        <end position="67"/>
    </location>
</feature>
<evidence type="ECO:0000313" key="2">
    <source>
        <dbReference type="EMBL" id="RIB19346.1"/>
    </source>
</evidence>
<proteinExistence type="predicted"/>
<organism evidence="2 3">
    <name type="scientific">Gigaspora rosea</name>
    <dbReference type="NCBI Taxonomy" id="44941"/>
    <lineage>
        <taxon>Eukaryota</taxon>
        <taxon>Fungi</taxon>
        <taxon>Fungi incertae sedis</taxon>
        <taxon>Mucoromycota</taxon>
        <taxon>Glomeromycotina</taxon>
        <taxon>Glomeromycetes</taxon>
        <taxon>Diversisporales</taxon>
        <taxon>Gigasporaceae</taxon>
        <taxon>Gigaspora</taxon>
    </lineage>
</organism>
<feature type="region of interest" description="Disordered" evidence="1">
    <location>
        <begin position="1"/>
        <end position="97"/>
    </location>
</feature>
<name>A0A397VJJ4_9GLOM</name>
<feature type="compositionally biased region" description="Low complexity" evidence="1">
    <location>
        <begin position="1"/>
        <end position="18"/>
    </location>
</feature>
<gene>
    <name evidence="2" type="ORF">C2G38_2182129</name>
</gene>
<feature type="compositionally biased region" description="Basic and acidic residues" evidence="1">
    <location>
        <begin position="68"/>
        <end position="97"/>
    </location>
</feature>
<reference evidence="2 3" key="1">
    <citation type="submission" date="2018-06" db="EMBL/GenBank/DDBJ databases">
        <title>Comparative genomics reveals the genomic features of Rhizophagus irregularis, R. cerebriforme, R. diaphanum and Gigaspora rosea, and their symbiotic lifestyle signature.</title>
        <authorList>
            <person name="Morin E."/>
            <person name="San Clemente H."/>
            <person name="Chen E.C.H."/>
            <person name="De La Providencia I."/>
            <person name="Hainaut M."/>
            <person name="Kuo A."/>
            <person name="Kohler A."/>
            <person name="Murat C."/>
            <person name="Tang N."/>
            <person name="Roy S."/>
            <person name="Loubradou J."/>
            <person name="Henrissat B."/>
            <person name="Grigoriev I.V."/>
            <person name="Corradi N."/>
            <person name="Roux C."/>
            <person name="Martin F.M."/>
        </authorList>
    </citation>
    <scope>NUCLEOTIDE SEQUENCE [LARGE SCALE GENOMIC DNA]</scope>
    <source>
        <strain evidence="2 3">DAOM 194757</strain>
    </source>
</reference>
<comment type="caution">
    <text evidence="2">The sequence shown here is derived from an EMBL/GenBank/DDBJ whole genome shotgun (WGS) entry which is preliminary data.</text>
</comment>
<evidence type="ECO:0000313" key="3">
    <source>
        <dbReference type="Proteomes" id="UP000266673"/>
    </source>
</evidence>
<dbReference type="OrthoDB" id="2449530at2759"/>
<dbReference type="Proteomes" id="UP000266673">
    <property type="component" value="Unassembled WGS sequence"/>
</dbReference>
<protein>
    <submittedName>
        <fullName evidence="2">Uncharacterized protein</fullName>
    </submittedName>
</protein>